<accession>A0AAV7M0X1</accession>
<dbReference type="AlphaFoldDB" id="A0AAV7M0X1"/>
<sequence length="173" mass="17801">MEGEPRLVGRRTAPGPHCTSTPRRLDSGAALAPTSPSGLIRKALEKVGGGRLCFQLCVQSIKPAPRSTAQTCNCCTAQPGSTEGLRSGGGAPPHCSPELRRGIPAATTVESLSALQVLAPHGLKARDRAICRLLASVESLGGPTAGILLTARCRGCGGPRARQRARTVPAPLL</sequence>
<evidence type="ECO:0000313" key="3">
    <source>
        <dbReference type="Proteomes" id="UP001066276"/>
    </source>
</evidence>
<keyword evidence="3" id="KW-1185">Reference proteome</keyword>
<dbReference type="Proteomes" id="UP001066276">
    <property type="component" value="Chromosome 10"/>
</dbReference>
<reference evidence="2" key="1">
    <citation type="journal article" date="2022" name="bioRxiv">
        <title>Sequencing and chromosome-scale assembly of the giantPleurodeles waltlgenome.</title>
        <authorList>
            <person name="Brown T."/>
            <person name="Elewa A."/>
            <person name="Iarovenko S."/>
            <person name="Subramanian E."/>
            <person name="Araus A.J."/>
            <person name="Petzold A."/>
            <person name="Susuki M."/>
            <person name="Suzuki K.-i.T."/>
            <person name="Hayashi T."/>
            <person name="Toyoda A."/>
            <person name="Oliveira C."/>
            <person name="Osipova E."/>
            <person name="Leigh N.D."/>
            <person name="Simon A."/>
            <person name="Yun M.H."/>
        </authorList>
    </citation>
    <scope>NUCLEOTIDE SEQUENCE</scope>
    <source>
        <strain evidence="2">20211129_DDA</strain>
        <tissue evidence="2">Liver</tissue>
    </source>
</reference>
<evidence type="ECO:0000256" key="1">
    <source>
        <dbReference type="SAM" id="MobiDB-lite"/>
    </source>
</evidence>
<organism evidence="2 3">
    <name type="scientific">Pleurodeles waltl</name>
    <name type="common">Iberian ribbed newt</name>
    <dbReference type="NCBI Taxonomy" id="8319"/>
    <lineage>
        <taxon>Eukaryota</taxon>
        <taxon>Metazoa</taxon>
        <taxon>Chordata</taxon>
        <taxon>Craniata</taxon>
        <taxon>Vertebrata</taxon>
        <taxon>Euteleostomi</taxon>
        <taxon>Amphibia</taxon>
        <taxon>Batrachia</taxon>
        <taxon>Caudata</taxon>
        <taxon>Salamandroidea</taxon>
        <taxon>Salamandridae</taxon>
        <taxon>Pleurodelinae</taxon>
        <taxon>Pleurodeles</taxon>
    </lineage>
</organism>
<protein>
    <submittedName>
        <fullName evidence="2">Uncharacterized protein</fullName>
    </submittedName>
</protein>
<proteinExistence type="predicted"/>
<feature type="region of interest" description="Disordered" evidence="1">
    <location>
        <begin position="1"/>
        <end position="33"/>
    </location>
</feature>
<gene>
    <name evidence="2" type="ORF">NDU88_002550</name>
</gene>
<name>A0AAV7M0X1_PLEWA</name>
<dbReference type="EMBL" id="JANPWB010000014">
    <property type="protein sequence ID" value="KAJ1097431.1"/>
    <property type="molecule type" value="Genomic_DNA"/>
</dbReference>
<comment type="caution">
    <text evidence="2">The sequence shown here is derived from an EMBL/GenBank/DDBJ whole genome shotgun (WGS) entry which is preliminary data.</text>
</comment>
<evidence type="ECO:0000313" key="2">
    <source>
        <dbReference type="EMBL" id="KAJ1097431.1"/>
    </source>
</evidence>